<sequence>MSGTENTGYTAQADPQISPQTGESTPEPEYAGYYGVHDDDYDDDWEGGCCSGCSDCNCCNCCSHSTGGAFQLMQGIGHCLFACIALPFVCCSGC</sequence>
<reference evidence="4" key="2">
    <citation type="submission" date="2015-01" db="EMBL/GenBank/DDBJ databases">
        <title>Evolutionary Origins and Diversification of the Mycorrhizal Mutualists.</title>
        <authorList>
            <consortium name="DOE Joint Genome Institute"/>
            <consortium name="Mycorrhizal Genomics Consortium"/>
            <person name="Kohler A."/>
            <person name="Kuo A."/>
            <person name="Nagy L.G."/>
            <person name="Floudas D."/>
            <person name="Copeland A."/>
            <person name="Barry K.W."/>
            <person name="Cichocki N."/>
            <person name="Veneault-Fourrey C."/>
            <person name="LaButti K."/>
            <person name="Lindquist E.A."/>
            <person name="Lipzen A."/>
            <person name="Lundell T."/>
            <person name="Morin E."/>
            <person name="Murat C."/>
            <person name="Riley R."/>
            <person name="Ohm R."/>
            <person name="Sun H."/>
            <person name="Tunlid A."/>
            <person name="Henrissat B."/>
            <person name="Grigoriev I.V."/>
            <person name="Hibbett D.S."/>
            <person name="Martin F."/>
        </authorList>
    </citation>
    <scope>NUCLEOTIDE SEQUENCE [LARGE SCALE GENOMIC DNA]</scope>
    <source>
        <strain evidence="3 4">MAFF 305830</strain>
    </source>
</reference>
<dbReference type="AlphaFoldDB" id="A0A0C3AJC8"/>
<dbReference type="HOGENOM" id="CLU_2387549_0_0_1"/>
<dbReference type="EMBL" id="KN824699">
    <property type="protein sequence ID" value="KIM19446.1"/>
    <property type="molecule type" value="Genomic_DNA"/>
</dbReference>
<dbReference type="EMBL" id="KN824293">
    <property type="protein sequence ID" value="KIM28468.1"/>
    <property type="molecule type" value="Genomic_DNA"/>
</dbReference>
<keyword evidence="4" id="KW-1185">Reference proteome</keyword>
<reference evidence="2 4" key="1">
    <citation type="submission" date="2014-04" db="EMBL/GenBank/DDBJ databases">
        <authorList>
            <consortium name="DOE Joint Genome Institute"/>
            <person name="Kuo A."/>
            <person name="Zuccaro A."/>
            <person name="Kohler A."/>
            <person name="Nagy L.G."/>
            <person name="Floudas D."/>
            <person name="Copeland A."/>
            <person name="Barry K.W."/>
            <person name="Cichocki N."/>
            <person name="Veneault-Fourrey C."/>
            <person name="LaButti K."/>
            <person name="Lindquist E.A."/>
            <person name="Lipzen A."/>
            <person name="Lundell T."/>
            <person name="Morin E."/>
            <person name="Murat C."/>
            <person name="Sun H."/>
            <person name="Tunlid A."/>
            <person name="Henrissat B."/>
            <person name="Grigoriev I.V."/>
            <person name="Hibbett D.S."/>
            <person name="Martin F."/>
            <person name="Nordberg H.P."/>
            <person name="Cantor M.N."/>
            <person name="Hua S.X."/>
        </authorList>
    </citation>
    <scope>NUCLEOTIDE SEQUENCE [LARGE SCALE GENOMIC DNA]</scope>
    <source>
        <strain evidence="2 4">MAFF 305830</strain>
    </source>
</reference>
<name>A0A0C3AJC8_SERVB</name>
<proteinExistence type="predicted"/>
<dbReference type="Proteomes" id="UP000054097">
    <property type="component" value="Unassembled WGS sequence"/>
</dbReference>
<evidence type="ECO:0000256" key="1">
    <source>
        <dbReference type="SAM" id="MobiDB-lite"/>
    </source>
</evidence>
<reference evidence="2" key="3">
    <citation type="submission" date="2015-02" db="EMBL/GenBank/DDBJ databases">
        <title>Evolutionary Origins and Diversification of the Mycorrhizal Mutualists.</title>
        <authorList>
            <consortium name="DOE Joint Genome Institute"/>
            <consortium name="Mycorrhizal Genomics Consortium"/>
            <person name="Kohler A."/>
            <person name="Kuo A."/>
            <person name="Nagy L.G."/>
            <person name="Floudas D."/>
            <person name="Copeland A."/>
            <person name="Barry K.W."/>
            <person name="Cichocki N."/>
            <person name="Veneault-Fourrey C."/>
            <person name="LaButti K."/>
            <person name="Lindquist E.A."/>
            <person name="Lipzen A."/>
            <person name="Lundell T."/>
            <person name="Morin E."/>
            <person name="Murat C."/>
            <person name="Riley R."/>
            <person name="Ohm R."/>
            <person name="Sun H."/>
            <person name="Tunlid A."/>
            <person name="Henrissat B."/>
            <person name="Grigoriev I.V."/>
            <person name="Hibbett D.S."/>
            <person name="Martin F."/>
        </authorList>
    </citation>
    <scope>NUCLEOTIDE SEQUENCE</scope>
    <source>
        <strain evidence="2 4">MAFF 305830</strain>
    </source>
</reference>
<protein>
    <submittedName>
        <fullName evidence="2">Uncharacterized protein</fullName>
    </submittedName>
</protein>
<evidence type="ECO:0000313" key="4">
    <source>
        <dbReference type="Proteomes" id="UP000054097"/>
    </source>
</evidence>
<evidence type="ECO:0000313" key="3">
    <source>
        <dbReference type="EMBL" id="KIM28468.1"/>
    </source>
</evidence>
<feature type="region of interest" description="Disordered" evidence="1">
    <location>
        <begin position="1"/>
        <end position="37"/>
    </location>
</feature>
<evidence type="ECO:0000313" key="2">
    <source>
        <dbReference type="EMBL" id="KIM19446.1"/>
    </source>
</evidence>
<organism evidence="2 4">
    <name type="scientific">Serendipita vermifera MAFF 305830</name>
    <dbReference type="NCBI Taxonomy" id="933852"/>
    <lineage>
        <taxon>Eukaryota</taxon>
        <taxon>Fungi</taxon>
        <taxon>Dikarya</taxon>
        <taxon>Basidiomycota</taxon>
        <taxon>Agaricomycotina</taxon>
        <taxon>Agaricomycetes</taxon>
        <taxon>Sebacinales</taxon>
        <taxon>Serendipitaceae</taxon>
        <taxon>Serendipita</taxon>
    </lineage>
</organism>
<feature type="compositionally biased region" description="Polar residues" evidence="1">
    <location>
        <begin position="1"/>
        <end position="24"/>
    </location>
</feature>
<gene>
    <name evidence="3" type="ORF">M408DRAFT_329517</name>
    <name evidence="2" type="ORF">M408DRAFT_334401</name>
</gene>
<accession>A0A0C3AJC8</accession>